<accession>A0A2J8A741</accession>
<name>A0A2J8A741_9CHLO</name>
<dbReference type="AlphaFoldDB" id="A0A2J8A741"/>
<protein>
    <recommendedName>
        <fullName evidence="3">Myb-like domain-containing protein</fullName>
    </recommendedName>
</protein>
<proteinExistence type="predicted"/>
<evidence type="ECO:0000313" key="2">
    <source>
        <dbReference type="Proteomes" id="UP000236333"/>
    </source>
</evidence>
<sequence length="273" mass="29427">MRLPRTCTVIFAKRDICRHVGKRLYPSFLRLSWPETGEVLADKEEQTLMSYGVGHNDTLRLDLVVGDVLEALETWTQPRGPSLNHQAAGLEQAEAPPYAPAAGAAPARPTAAAAQAPAAPAAAAAASPLAAAQPGAIALVSHAALLPEQQPPQPQPRAGAGPGFNRCAKQHWFRPETMALLNGLIKYRSTTYQWILTDPEFAPYLEGRTGVNMKDRWLTLVKMAQTDFKVTRGWASKDSELKAKIREAIEVVEPLRAPRSAGGPGQRAGDEAS</sequence>
<keyword evidence="2" id="KW-1185">Reference proteome</keyword>
<dbReference type="OrthoDB" id="608866at2759"/>
<comment type="caution">
    <text evidence="1">The sequence shown here is derived from an EMBL/GenBank/DDBJ whole genome shotgun (WGS) entry which is preliminary data.</text>
</comment>
<dbReference type="Proteomes" id="UP000236333">
    <property type="component" value="Unassembled WGS sequence"/>
</dbReference>
<dbReference type="Gene3D" id="1.10.10.60">
    <property type="entry name" value="Homeodomain-like"/>
    <property type="match status" value="1"/>
</dbReference>
<organism evidence="1 2">
    <name type="scientific">Tetrabaena socialis</name>
    <dbReference type="NCBI Taxonomy" id="47790"/>
    <lineage>
        <taxon>Eukaryota</taxon>
        <taxon>Viridiplantae</taxon>
        <taxon>Chlorophyta</taxon>
        <taxon>core chlorophytes</taxon>
        <taxon>Chlorophyceae</taxon>
        <taxon>CS clade</taxon>
        <taxon>Chlamydomonadales</taxon>
        <taxon>Tetrabaenaceae</taxon>
        <taxon>Tetrabaena</taxon>
    </lineage>
</organism>
<gene>
    <name evidence="1" type="ORF">TSOC_005080</name>
</gene>
<evidence type="ECO:0008006" key="3">
    <source>
        <dbReference type="Google" id="ProtNLM"/>
    </source>
</evidence>
<dbReference type="InterPro" id="IPR009057">
    <property type="entry name" value="Homeodomain-like_sf"/>
</dbReference>
<reference evidence="1 2" key="1">
    <citation type="journal article" date="2017" name="Mol. Biol. Evol.">
        <title>The 4-celled Tetrabaena socialis nuclear genome reveals the essential components for genetic control of cell number at the origin of multicellularity in the volvocine lineage.</title>
        <authorList>
            <person name="Featherston J."/>
            <person name="Arakaki Y."/>
            <person name="Hanschen E.R."/>
            <person name="Ferris P.J."/>
            <person name="Michod R.E."/>
            <person name="Olson B.J.S.C."/>
            <person name="Nozaki H."/>
            <person name="Durand P.M."/>
        </authorList>
    </citation>
    <scope>NUCLEOTIDE SEQUENCE [LARGE SCALE GENOMIC DNA]</scope>
    <source>
        <strain evidence="1 2">NIES-571</strain>
    </source>
</reference>
<dbReference type="EMBL" id="PGGS01000134">
    <property type="protein sequence ID" value="PNH08341.1"/>
    <property type="molecule type" value="Genomic_DNA"/>
</dbReference>
<dbReference type="SUPFAM" id="SSF46689">
    <property type="entry name" value="Homeodomain-like"/>
    <property type="match status" value="1"/>
</dbReference>
<evidence type="ECO:0000313" key="1">
    <source>
        <dbReference type="EMBL" id="PNH08341.1"/>
    </source>
</evidence>